<reference evidence="4" key="1">
    <citation type="submission" date="2017-02" db="UniProtKB">
        <authorList>
            <consortium name="WormBaseParasite"/>
        </authorList>
    </citation>
    <scope>IDENTIFICATION</scope>
</reference>
<organism evidence="4">
    <name type="scientific">Haemonchus placei</name>
    <name type="common">Barber's pole worm</name>
    <dbReference type="NCBI Taxonomy" id="6290"/>
    <lineage>
        <taxon>Eukaryota</taxon>
        <taxon>Metazoa</taxon>
        <taxon>Ecdysozoa</taxon>
        <taxon>Nematoda</taxon>
        <taxon>Chromadorea</taxon>
        <taxon>Rhabditida</taxon>
        <taxon>Rhabditina</taxon>
        <taxon>Rhabditomorpha</taxon>
        <taxon>Strongyloidea</taxon>
        <taxon>Trichostrongylidae</taxon>
        <taxon>Haemonchus</taxon>
    </lineage>
</organism>
<dbReference type="AlphaFoldDB" id="A0A0N4X436"/>
<keyword evidence="3" id="KW-1185">Reference proteome</keyword>
<accession>A0A0N4X436</accession>
<evidence type="ECO:0000313" key="3">
    <source>
        <dbReference type="Proteomes" id="UP000268014"/>
    </source>
</evidence>
<proteinExistence type="predicted"/>
<protein>
    <submittedName>
        <fullName evidence="2 4">Uncharacterized protein</fullName>
    </submittedName>
</protein>
<dbReference type="EMBL" id="UZAF01021059">
    <property type="protein sequence ID" value="VDO75193.1"/>
    <property type="molecule type" value="Genomic_DNA"/>
</dbReference>
<gene>
    <name evidence="2" type="ORF">HPLM_LOCUS19118</name>
</gene>
<name>A0A0N4X436_HAEPC</name>
<feature type="compositionally biased region" description="Basic and acidic residues" evidence="1">
    <location>
        <begin position="1"/>
        <end position="11"/>
    </location>
</feature>
<sequence>MSVQSKRDGPTNEHSPGAFYSTFSAGKQRRDVFCIPKHENGSESCALGPHSTATFNSVLTHNLYDTEVIY</sequence>
<evidence type="ECO:0000313" key="2">
    <source>
        <dbReference type="EMBL" id="VDO75193.1"/>
    </source>
</evidence>
<evidence type="ECO:0000256" key="1">
    <source>
        <dbReference type="SAM" id="MobiDB-lite"/>
    </source>
</evidence>
<evidence type="ECO:0000313" key="4">
    <source>
        <dbReference type="WBParaSite" id="HPLM_0001912801-mRNA-1"/>
    </source>
</evidence>
<dbReference type="Proteomes" id="UP000268014">
    <property type="component" value="Unassembled WGS sequence"/>
</dbReference>
<feature type="region of interest" description="Disordered" evidence="1">
    <location>
        <begin position="1"/>
        <end position="23"/>
    </location>
</feature>
<dbReference type="WBParaSite" id="HPLM_0001912801-mRNA-1">
    <property type="protein sequence ID" value="HPLM_0001912801-mRNA-1"/>
    <property type="gene ID" value="HPLM_0001912801"/>
</dbReference>
<reference evidence="2 3" key="2">
    <citation type="submission" date="2018-11" db="EMBL/GenBank/DDBJ databases">
        <authorList>
            <consortium name="Pathogen Informatics"/>
        </authorList>
    </citation>
    <scope>NUCLEOTIDE SEQUENCE [LARGE SCALE GENOMIC DNA]</scope>
    <source>
        <strain evidence="2 3">MHpl1</strain>
    </source>
</reference>